<dbReference type="SMART" id="SM01287">
    <property type="entry name" value="Rtt106"/>
    <property type="match status" value="1"/>
</dbReference>
<dbReference type="EMBL" id="DS022310">
    <property type="protein sequence ID" value="OAJ43451.1"/>
    <property type="molecule type" value="Genomic_DNA"/>
</dbReference>
<dbReference type="GO" id="GO:0031491">
    <property type="term" value="F:nucleosome binding"/>
    <property type="evidence" value="ECO:0007669"/>
    <property type="project" value="TreeGrafter"/>
</dbReference>
<dbReference type="STRING" id="403673.A0A177WVF4"/>
<evidence type="ECO:0000256" key="1">
    <source>
        <dbReference type="ARBA" id="ARBA00006159"/>
    </source>
</evidence>
<organism evidence="4 5">
    <name type="scientific">Batrachochytrium dendrobatidis (strain JEL423)</name>
    <dbReference type="NCBI Taxonomy" id="403673"/>
    <lineage>
        <taxon>Eukaryota</taxon>
        <taxon>Fungi</taxon>
        <taxon>Fungi incertae sedis</taxon>
        <taxon>Chytridiomycota</taxon>
        <taxon>Chytridiomycota incertae sedis</taxon>
        <taxon>Chytridiomycetes</taxon>
        <taxon>Rhizophydiales</taxon>
        <taxon>Rhizophydiales incertae sedis</taxon>
        <taxon>Batrachochytrium</taxon>
    </lineage>
</organism>
<dbReference type="PANTHER" id="PTHR45849:SF3">
    <property type="entry name" value="HISTONE CHAPERONE RTT106"/>
    <property type="match status" value="1"/>
</dbReference>
<dbReference type="eggNOG" id="ENOG502R9PE">
    <property type="taxonomic scope" value="Eukaryota"/>
</dbReference>
<feature type="compositionally biased region" description="Acidic residues" evidence="2">
    <location>
        <begin position="382"/>
        <end position="395"/>
    </location>
</feature>
<feature type="compositionally biased region" description="Low complexity" evidence="2">
    <location>
        <begin position="9"/>
        <end position="23"/>
    </location>
</feature>
<reference evidence="4 5" key="2">
    <citation type="submission" date="2016-05" db="EMBL/GenBank/DDBJ databases">
        <title>Lineage-specific infection strategies underlie the spectrum of fungal disease in amphibians.</title>
        <authorList>
            <person name="Cuomo C.A."/>
            <person name="Farrer R.A."/>
            <person name="James T."/>
            <person name="Longcore J."/>
            <person name="Birren B."/>
        </authorList>
    </citation>
    <scope>NUCLEOTIDE SEQUENCE [LARGE SCALE GENOMIC DNA]</scope>
    <source>
        <strain evidence="4 5">JEL423</strain>
    </source>
</reference>
<comment type="similarity">
    <text evidence="1">Belongs to the RTT106 family.</text>
</comment>
<dbReference type="InterPro" id="IPR013719">
    <property type="entry name" value="RTT106/SPT16-like_middle_dom"/>
</dbReference>
<dbReference type="InterPro" id="IPR050454">
    <property type="entry name" value="RTT106/SSRP1_HistChap/FACT"/>
</dbReference>
<feature type="region of interest" description="Disordered" evidence="2">
    <location>
        <begin position="504"/>
        <end position="615"/>
    </location>
</feature>
<gene>
    <name evidence="4" type="ORF">BDEG_26810</name>
</gene>
<dbReference type="InterPro" id="IPR011993">
    <property type="entry name" value="PH-like_dom_sf"/>
</dbReference>
<dbReference type="VEuPathDB" id="FungiDB:BDEG_26810"/>
<dbReference type="OrthoDB" id="75754at2759"/>
<evidence type="ECO:0000256" key="2">
    <source>
        <dbReference type="SAM" id="MobiDB-lite"/>
    </source>
</evidence>
<dbReference type="Proteomes" id="UP000077115">
    <property type="component" value="Unassembled WGS sequence"/>
</dbReference>
<feature type="compositionally biased region" description="Acidic residues" evidence="2">
    <location>
        <begin position="338"/>
        <end position="347"/>
    </location>
</feature>
<feature type="region of interest" description="Disordered" evidence="2">
    <location>
        <begin position="437"/>
        <end position="459"/>
    </location>
</feature>
<feature type="domain" description="Histone chaperone RTT106/FACT complex subunit SPT16-like middle" evidence="3">
    <location>
        <begin position="216"/>
        <end position="312"/>
    </location>
</feature>
<dbReference type="SUPFAM" id="SSF50729">
    <property type="entry name" value="PH domain-like"/>
    <property type="match status" value="1"/>
</dbReference>
<feature type="compositionally biased region" description="Acidic residues" evidence="2">
    <location>
        <begin position="525"/>
        <end position="591"/>
    </location>
</feature>
<evidence type="ECO:0000259" key="3">
    <source>
        <dbReference type="SMART" id="SM01287"/>
    </source>
</evidence>
<feature type="compositionally biased region" description="Acidic residues" evidence="2">
    <location>
        <begin position="404"/>
        <end position="417"/>
    </location>
</feature>
<dbReference type="GO" id="GO:0042393">
    <property type="term" value="F:histone binding"/>
    <property type="evidence" value="ECO:0007669"/>
    <property type="project" value="TreeGrafter"/>
</dbReference>
<accession>A0A177WVF4</accession>
<feature type="region of interest" description="Disordered" evidence="2">
    <location>
        <begin position="331"/>
        <end position="424"/>
    </location>
</feature>
<dbReference type="Gene3D" id="2.30.29.120">
    <property type="match status" value="1"/>
</dbReference>
<dbReference type="Pfam" id="PF08512">
    <property type="entry name" value="Rttp106-like_middle"/>
    <property type="match status" value="1"/>
</dbReference>
<feature type="region of interest" description="Disordered" evidence="2">
    <location>
        <begin position="1"/>
        <end position="42"/>
    </location>
</feature>
<protein>
    <recommendedName>
        <fullName evidence="3">Histone chaperone RTT106/FACT complex subunit SPT16-like middle domain-containing protein</fullName>
    </recommendedName>
</protein>
<reference evidence="4 5" key="1">
    <citation type="submission" date="2006-10" db="EMBL/GenBank/DDBJ databases">
        <title>The Genome Sequence of Batrachochytrium dendrobatidis JEL423.</title>
        <authorList>
            <consortium name="The Broad Institute Genome Sequencing Platform"/>
            <person name="Birren B."/>
            <person name="Lander E."/>
            <person name="Galagan J."/>
            <person name="Cuomo C."/>
            <person name="Devon K."/>
            <person name="Jaffe D."/>
            <person name="Butler J."/>
            <person name="Alvarez P."/>
            <person name="Gnerre S."/>
            <person name="Grabherr M."/>
            <person name="Kleber M."/>
            <person name="Mauceli E."/>
            <person name="Brockman W."/>
            <person name="Young S."/>
            <person name="LaButti K."/>
            <person name="Sykes S."/>
            <person name="DeCaprio D."/>
            <person name="Crawford M."/>
            <person name="Koehrsen M."/>
            <person name="Engels R."/>
            <person name="Montgomery P."/>
            <person name="Pearson M."/>
            <person name="Howarth C."/>
            <person name="Larson L."/>
            <person name="White J."/>
            <person name="O'Leary S."/>
            <person name="Kodira C."/>
            <person name="Zeng Q."/>
            <person name="Yandava C."/>
            <person name="Alvarado L."/>
            <person name="Longcore J."/>
            <person name="James T."/>
        </authorList>
    </citation>
    <scope>NUCLEOTIDE SEQUENCE [LARGE SCALE GENOMIC DNA]</scope>
    <source>
        <strain evidence="4 5">JEL423</strain>
    </source>
</reference>
<dbReference type="PANTHER" id="PTHR45849">
    <property type="entry name" value="FACT COMPLEX SUBUNIT SSRP1"/>
    <property type="match status" value="1"/>
</dbReference>
<dbReference type="AlphaFoldDB" id="A0A177WVF4"/>
<evidence type="ECO:0000313" key="5">
    <source>
        <dbReference type="Proteomes" id="UP000077115"/>
    </source>
</evidence>
<evidence type="ECO:0000313" key="4">
    <source>
        <dbReference type="EMBL" id="OAJ43451.1"/>
    </source>
</evidence>
<proteinExistence type="inferred from homology"/>
<sequence length="651" mass="71210">MAVLQHYASTVSPSSSNPSTTTTGKSGDHPSPSAMSGRASTQLQSLSSQLGSPILILHDLSISSPIRKKLHLCIYSTHIILTSLLLSTQSSDSETPSYAAIFPTHQLKRIICLPTPERTKPHYTFMFLFDDGSETQQLFPNCIALGVDEKTTVKITRHESEPETLSISNCKSVLCKEILDAMSQSSGLTTDYANSIDEPTPQVFKSNESKAGRTDVYSVACHIRAKSGFLYFLESGILFGFKKPIIYLDVAHILRCDMSGRTGRTFDLTVRTLNPIDPELPATVTSFEMIDNAEAIGVSTYMDYVHQRVKKLNRSGVKVSKGKIEMNANSLGTNVSAMDEDEDGDFMDDGHAGDLDLAEEFDSEHETDSEKSSISVGSKSDQDDENGSDENESDEDRSSNSDNETQEAEDIDLEQAEINDISPSSIRLSKRKAGDEFIMDDDPDISQDEIALPSSRSPIKTTSILKQQMKGSNLSDNLGHKRARGVSNMTAQLQVIENERVGRLKHAYNEQESNTKPLAVSGEVDLADTDGDEEEEDDEEDDDEDVNDIIDDDEIDPDIEDAEMEQEIESDAIDDDEEDDEGAGDDDDEDIDMLKQDGLELLEPSAQSTHPAEIEDTSVALDVSIGDCDILTVAAGESAGETNIQLDDLLG</sequence>
<dbReference type="Gene3D" id="2.30.29.30">
    <property type="entry name" value="Pleckstrin-homology domain (PH domain)/Phosphotyrosine-binding domain (PTB)"/>
    <property type="match status" value="1"/>
</dbReference>
<feature type="compositionally biased region" description="Acidic residues" evidence="2">
    <location>
        <begin position="437"/>
        <end position="447"/>
    </location>
</feature>
<name>A0A177WVF4_BATDL</name>